<dbReference type="Proteomes" id="UP001331761">
    <property type="component" value="Unassembled WGS sequence"/>
</dbReference>
<name>A0AAN8IMC4_TRICO</name>
<dbReference type="InterPro" id="IPR036866">
    <property type="entry name" value="RibonucZ/Hydroxyglut_hydro"/>
</dbReference>
<evidence type="ECO:0000313" key="3">
    <source>
        <dbReference type="Proteomes" id="UP001331761"/>
    </source>
</evidence>
<dbReference type="SUPFAM" id="SSF56281">
    <property type="entry name" value="Metallo-hydrolase/oxidoreductase"/>
    <property type="match status" value="1"/>
</dbReference>
<proteinExistence type="predicted"/>
<reference evidence="2 3" key="1">
    <citation type="submission" date="2019-10" db="EMBL/GenBank/DDBJ databases">
        <title>Assembly and Annotation for the nematode Trichostrongylus colubriformis.</title>
        <authorList>
            <person name="Martin J."/>
        </authorList>
    </citation>
    <scope>NUCLEOTIDE SEQUENCE [LARGE SCALE GENOMIC DNA]</scope>
    <source>
        <strain evidence="2">G859</strain>
        <tissue evidence="2">Whole worm</tissue>
    </source>
</reference>
<sequence>MLFALLTFTMSVMGSSLDTSPTKFAKPVRNGKTFANPPSFDNWHGIPGPWKLLKWKLFDTDESNIPDDEAILDQTLPVHKITKFESTSNKRMFATWIGHATVLVQMEGVRFITDPIWSKRASFLQWIGPKRYRPPPIEIENLPELHFGVISHDHYDHLDSDAVTKINSFNPSMRWFVPLGMLDWMSTIGIENTEKHPNKVTEMDWGENEKFRANGTEVTVWCLPAQHWGQRGAFDRNERLWSGWAVMTPNRRFFYTGDTGFCDKEFKKIGDQLGPFDLTAIPIGAYKPRWMMESQHIDPHEAVIVHKLVNSKFSIGVHWGTYHMGSHEHYLEPKRLLEEIMSKSTDPSKFVTLEMGQIWEEEENEE</sequence>
<dbReference type="Gene3D" id="3.60.15.10">
    <property type="entry name" value="Ribonuclease Z/Hydroxyacylglutathione hydrolase-like"/>
    <property type="match status" value="1"/>
</dbReference>
<dbReference type="PANTHER" id="PTHR15032">
    <property type="entry name" value="N-ACYL-PHOSPHATIDYLETHANOLAMINE-HYDROLYZING PHOSPHOLIPASE D"/>
    <property type="match status" value="1"/>
</dbReference>
<dbReference type="GO" id="GO:0070292">
    <property type="term" value="P:N-acylphosphatidylethanolamine metabolic process"/>
    <property type="evidence" value="ECO:0007669"/>
    <property type="project" value="TreeGrafter"/>
</dbReference>
<comment type="caution">
    <text evidence="2">The sequence shown here is derived from an EMBL/GenBank/DDBJ whole genome shotgun (WGS) entry which is preliminary data.</text>
</comment>
<protein>
    <submittedName>
        <fullName evidence="2">N-acyl-phosphatidylethanolamine-hydrolyzing phospholipase D</fullName>
    </submittedName>
</protein>
<organism evidence="2 3">
    <name type="scientific">Trichostrongylus colubriformis</name>
    <name type="common">Black scour worm</name>
    <dbReference type="NCBI Taxonomy" id="6319"/>
    <lineage>
        <taxon>Eukaryota</taxon>
        <taxon>Metazoa</taxon>
        <taxon>Ecdysozoa</taxon>
        <taxon>Nematoda</taxon>
        <taxon>Chromadorea</taxon>
        <taxon>Rhabditida</taxon>
        <taxon>Rhabditina</taxon>
        <taxon>Rhabditomorpha</taxon>
        <taxon>Strongyloidea</taxon>
        <taxon>Trichostrongylidae</taxon>
        <taxon>Trichostrongylus</taxon>
    </lineage>
</organism>
<dbReference type="GO" id="GO:0070291">
    <property type="term" value="P:N-acylethanolamine metabolic process"/>
    <property type="evidence" value="ECO:0007669"/>
    <property type="project" value="TreeGrafter"/>
</dbReference>
<evidence type="ECO:0000259" key="1">
    <source>
        <dbReference type="Pfam" id="PF12706"/>
    </source>
</evidence>
<evidence type="ECO:0000313" key="2">
    <source>
        <dbReference type="EMBL" id="KAK5974642.1"/>
    </source>
</evidence>
<accession>A0AAN8IMC4</accession>
<dbReference type="Pfam" id="PF12706">
    <property type="entry name" value="Lactamase_B_2"/>
    <property type="match status" value="1"/>
</dbReference>
<dbReference type="GO" id="GO:0005737">
    <property type="term" value="C:cytoplasm"/>
    <property type="evidence" value="ECO:0007669"/>
    <property type="project" value="TreeGrafter"/>
</dbReference>
<gene>
    <name evidence="2" type="ORF">GCK32_010198</name>
</gene>
<dbReference type="PANTHER" id="PTHR15032:SF4">
    <property type="entry name" value="N-ACYL-PHOSPHATIDYLETHANOLAMINE-HYDROLYZING PHOSPHOLIPASE D"/>
    <property type="match status" value="1"/>
</dbReference>
<dbReference type="InterPro" id="IPR001279">
    <property type="entry name" value="Metallo-B-lactamas"/>
</dbReference>
<feature type="domain" description="Metallo-beta-lactamase" evidence="1">
    <location>
        <begin position="110"/>
        <end position="319"/>
    </location>
</feature>
<dbReference type="GO" id="GO:0070290">
    <property type="term" value="F:N-acylphosphatidylethanolamine-specific phospholipase D activity"/>
    <property type="evidence" value="ECO:0007669"/>
    <property type="project" value="TreeGrafter"/>
</dbReference>
<keyword evidence="3" id="KW-1185">Reference proteome</keyword>
<dbReference type="AlphaFoldDB" id="A0AAN8IMC4"/>
<dbReference type="EMBL" id="WIXE01014004">
    <property type="protein sequence ID" value="KAK5974642.1"/>
    <property type="molecule type" value="Genomic_DNA"/>
</dbReference>